<gene>
    <name evidence="4" type="ORF">GLUCOINTEAF2_0200620</name>
</gene>
<dbReference type="InterPro" id="IPR019949">
    <property type="entry name" value="CmoO-like"/>
</dbReference>
<sequence>MFHVCRGTGVIPFSVLDLSLITRGGSVGDAFRNTLDLAQRADDLGFARYWLAEHHAMPGIASAATGILIGQVAAATRRIRVGAGGVMLPNHSPLVIAEQFGTLETLFPGRIDLGLGRAPGADQRTARALRRDPHAPERFASDVVELLQYFEPAAPEDTHMIHAIPGMGLRVPVWLLGSSLFSAVLAARLGLPYAFASHFAPGQMAEAVSLYRARFEPSARCPAPHVMLSVNIIAADDDAQGALLATSLQQYFIALRRGRPIAFPPPVADTSGLWSPAEQAMVDHTLSCTFAGSARSITPRLRDFIARHEPDELLVALPVHDHGLRCHALELTAEMQAVLATGSRIGS</sequence>
<evidence type="ECO:0000256" key="2">
    <source>
        <dbReference type="ARBA" id="ARBA00074555"/>
    </source>
</evidence>
<evidence type="ECO:0000256" key="1">
    <source>
        <dbReference type="ARBA" id="ARBA00007789"/>
    </source>
</evidence>
<dbReference type="GO" id="GO:0005829">
    <property type="term" value="C:cytosol"/>
    <property type="evidence" value="ECO:0007669"/>
    <property type="project" value="TreeGrafter"/>
</dbReference>
<dbReference type="AlphaFoldDB" id="A0A0N1FKS1"/>
<protein>
    <recommendedName>
        <fullName evidence="2">Luciferase-like monooxygenase</fullName>
    </recommendedName>
</protein>
<dbReference type="GO" id="GO:0004497">
    <property type="term" value="F:monooxygenase activity"/>
    <property type="evidence" value="ECO:0007669"/>
    <property type="project" value="UniProtKB-KW"/>
</dbReference>
<feature type="domain" description="Luciferase-like" evidence="3">
    <location>
        <begin position="20"/>
        <end position="249"/>
    </location>
</feature>
<keyword evidence="4" id="KW-0560">Oxidoreductase</keyword>
<keyword evidence="4" id="KW-0503">Monooxygenase</keyword>
<dbReference type="InterPro" id="IPR011251">
    <property type="entry name" value="Luciferase-like_dom"/>
</dbReference>
<dbReference type="NCBIfam" id="TIGR03558">
    <property type="entry name" value="oxido_grp_1"/>
    <property type="match status" value="1"/>
</dbReference>
<dbReference type="CDD" id="cd00347">
    <property type="entry name" value="Flavin_utilizing_monoxygenases"/>
    <property type="match status" value="2"/>
</dbReference>
<dbReference type="InterPro" id="IPR050766">
    <property type="entry name" value="Bact_Lucif_Oxidored"/>
</dbReference>
<dbReference type="SUPFAM" id="SSF51679">
    <property type="entry name" value="Bacterial luciferase-like"/>
    <property type="match status" value="1"/>
</dbReference>
<evidence type="ECO:0000313" key="5">
    <source>
        <dbReference type="Proteomes" id="UP000031553"/>
    </source>
</evidence>
<evidence type="ECO:0000259" key="3">
    <source>
        <dbReference type="Pfam" id="PF00296"/>
    </source>
</evidence>
<dbReference type="Gene3D" id="3.20.20.30">
    <property type="entry name" value="Luciferase-like domain"/>
    <property type="match status" value="1"/>
</dbReference>
<dbReference type="EMBL" id="JUFX02000192">
    <property type="protein sequence ID" value="KPH86702.1"/>
    <property type="molecule type" value="Genomic_DNA"/>
</dbReference>
<dbReference type="Proteomes" id="UP000031553">
    <property type="component" value="Unassembled WGS sequence"/>
</dbReference>
<dbReference type="InterPro" id="IPR036661">
    <property type="entry name" value="Luciferase-like_sf"/>
</dbReference>
<comment type="similarity">
    <text evidence="1">To bacterial alkanal monooxygenase alpha and beta chains.</text>
</comment>
<reference evidence="4 5" key="1">
    <citation type="submission" date="2015-07" db="EMBL/GenBank/DDBJ databases">
        <title>Draft Genome Sequence of Komagataeibacter intermedius Strain AF2, Isolated from Kombucha Tea.</title>
        <authorList>
            <person name="Santos R.A."/>
            <person name="Berretta A.A."/>
            <person name="Barud H.S."/>
            <person name="Ribeiro S.J."/>
            <person name="Gonzalez-Garcia L.N."/>
            <person name="Zucchi T.D."/>
            <person name="Goldman G.H."/>
            <person name="Riano-Pachon D.M."/>
        </authorList>
    </citation>
    <scope>NUCLEOTIDE SEQUENCE [LARGE SCALE GENOMIC DNA]</scope>
    <source>
        <strain evidence="4 5">AF2</strain>
    </source>
</reference>
<name>A0A0N1FKS1_9PROT</name>
<comment type="caution">
    <text evidence="4">The sequence shown here is derived from an EMBL/GenBank/DDBJ whole genome shotgun (WGS) entry which is preliminary data.</text>
</comment>
<accession>A0A0N1FKS1</accession>
<dbReference type="FunFam" id="3.20.20.30:FF:000002">
    <property type="entry name" value="LLM class flavin-dependent oxidoreductase"/>
    <property type="match status" value="1"/>
</dbReference>
<dbReference type="Pfam" id="PF00296">
    <property type="entry name" value="Bac_luciferase"/>
    <property type="match status" value="1"/>
</dbReference>
<dbReference type="PANTHER" id="PTHR30137:SF6">
    <property type="entry name" value="LUCIFERASE-LIKE MONOOXYGENASE"/>
    <property type="match status" value="1"/>
</dbReference>
<dbReference type="GO" id="GO:0016705">
    <property type="term" value="F:oxidoreductase activity, acting on paired donors, with incorporation or reduction of molecular oxygen"/>
    <property type="evidence" value="ECO:0007669"/>
    <property type="project" value="InterPro"/>
</dbReference>
<organism evidence="4 5">
    <name type="scientific">Komagataeibacter intermedius AF2</name>
    <dbReference type="NCBI Taxonomy" id="1458464"/>
    <lineage>
        <taxon>Bacteria</taxon>
        <taxon>Pseudomonadati</taxon>
        <taxon>Pseudomonadota</taxon>
        <taxon>Alphaproteobacteria</taxon>
        <taxon>Acetobacterales</taxon>
        <taxon>Acetobacteraceae</taxon>
        <taxon>Komagataeibacter</taxon>
    </lineage>
</organism>
<dbReference type="PANTHER" id="PTHR30137">
    <property type="entry name" value="LUCIFERASE-LIKE MONOOXYGENASE"/>
    <property type="match status" value="1"/>
</dbReference>
<evidence type="ECO:0000313" key="4">
    <source>
        <dbReference type="EMBL" id="KPH86702.1"/>
    </source>
</evidence>
<proteinExistence type="predicted"/>